<keyword evidence="1" id="KW-0472">Membrane</keyword>
<feature type="transmembrane region" description="Helical" evidence="1">
    <location>
        <begin position="144"/>
        <end position="164"/>
    </location>
</feature>
<dbReference type="InterPro" id="IPR036938">
    <property type="entry name" value="PAP2/HPO_sf"/>
</dbReference>
<dbReference type="AlphaFoldDB" id="A0A418JKE3"/>
<dbReference type="Gene3D" id="1.20.144.10">
    <property type="entry name" value="Phosphatidic acid phosphatase type 2/haloperoxidase"/>
    <property type="match status" value="1"/>
</dbReference>
<evidence type="ECO:0000259" key="2">
    <source>
        <dbReference type="SMART" id="SM00014"/>
    </source>
</evidence>
<organism evidence="3 4">
    <name type="scientific">Staphylococcus hyicus</name>
    <dbReference type="NCBI Taxonomy" id="1284"/>
    <lineage>
        <taxon>Bacteria</taxon>
        <taxon>Bacillati</taxon>
        <taxon>Bacillota</taxon>
        <taxon>Bacilli</taxon>
        <taxon>Bacillales</taxon>
        <taxon>Staphylococcaceae</taxon>
        <taxon>Staphylococcus</taxon>
    </lineage>
</organism>
<dbReference type="CDD" id="cd03392">
    <property type="entry name" value="PAP2_like_2"/>
    <property type="match status" value="1"/>
</dbReference>
<feature type="domain" description="Phosphatidic acid phosphatase type 2/haloperoxidase" evidence="2">
    <location>
        <begin position="73"/>
        <end position="185"/>
    </location>
</feature>
<dbReference type="PANTHER" id="PTHR14969">
    <property type="entry name" value="SPHINGOSINE-1-PHOSPHATE PHOSPHOHYDROLASE"/>
    <property type="match status" value="1"/>
</dbReference>
<dbReference type="InterPro" id="IPR000326">
    <property type="entry name" value="PAP2/HPO"/>
</dbReference>
<dbReference type="STRING" id="1284.SHYC_08205"/>
<keyword evidence="1" id="KW-1133">Transmembrane helix</keyword>
<feature type="transmembrane region" description="Helical" evidence="1">
    <location>
        <begin position="41"/>
        <end position="65"/>
    </location>
</feature>
<proteinExistence type="predicted"/>
<name>A0A418JKE3_STAHY</name>
<feature type="transmembrane region" description="Helical" evidence="1">
    <location>
        <begin position="72"/>
        <end position="91"/>
    </location>
</feature>
<dbReference type="EMBL" id="QXVO01000009">
    <property type="protein sequence ID" value="RIO46560.1"/>
    <property type="molecule type" value="Genomic_DNA"/>
</dbReference>
<accession>A0A418JKE3</accession>
<dbReference type="SMART" id="SM00014">
    <property type="entry name" value="acidPPc"/>
    <property type="match status" value="1"/>
</dbReference>
<gene>
    <name evidence="3" type="ORF">BUZ57_04485</name>
</gene>
<dbReference type="Pfam" id="PF01569">
    <property type="entry name" value="PAP2"/>
    <property type="match status" value="1"/>
</dbReference>
<dbReference type="RefSeq" id="WP_119635258.1">
    <property type="nucleotide sequence ID" value="NZ_QXVO01000009.1"/>
</dbReference>
<sequence>MSSVALNFKLTFTLDHGVFKWFMQQFGEPHMVFNHGFFNGYMTFVATYGDVLKFVILTIIGALILMVKKYYLFAFWMLGTVASGGILGFILKDLFHRLRPYDHLFNDTGFSFPSGHSLSSTLIVMLLFIVFIPKIRHRLVRWSTFSVVMILWISILFSRLYFHAHFITDVIGGVTFGIFWVNMSLMLYRLYKLKFDLRKYFKHAKVFEII</sequence>
<comment type="caution">
    <text evidence="3">The sequence shown here is derived from an EMBL/GenBank/DDBJ whole genome shotgun (WGS) entry which is preliminary data.</text>
</comment>
<dbReference type="PANTHER" id="PTHR14969:SF13">
    <property type="entry name" value="AT30094P"/>
    <property type="match status" value="1"/>
</dbReference>
<feature type="transmembrane region" description="Helical" evidence="1">
    <location>
        <begin position="170"/>
        <end position="191"/>
    </location>
</feature>
<evidence type="ECO:0000256" key="1">
    <source>
        <dbReference type="SAM" id="Phobius"/>
    </source>
</evidence>
<evidence type="ECO:0000313" key="4">
    <source>
        <dbReference type="Proteomes" id="UP000285625"/>
    </source>
</evidence>
<feature type="transmembrane region" description="Helical" evidence="1">
    <location>
        <begin position="111"/>
        <end position="132"/>
    </location>
</feature>
<dbReference type="SUPFAM" id="SSF48317">
    <property type="entry name" value="Acid phosphatase/Vanadium-dependent haloperoxidase"/>
    <property type="match status" value="1"/>
</dbReference>
<reference evidence="3 4" key="1">
    <citation type="journal article" date="2016" name="Front. Microbiol.">
        <title>Comprehensive Phylogenetic Analysis of Bovine Non-aureus Staphylococci Species Based on Whole-Genome Sequencing.</title>
        <authorList>
            <person name="Naushad S."/>
            <person name="Barkema H.W."/>
            <person name="Luby C."/>
            <person name="Condas L.A."/>
            <person name="Nobrega D.B."/>
            <person name="Carson D.A."/>
            <person name="De Buck J."/>
        </authorList>
    </citation>
    <scope>NUCLEOTIDE SEQUENCE [LARGE SCALE GENOMIC DNA]</scope>
    <source>
        <strain evidence="3 4">SNUC 5959</strain>
    </source>
</reference>
<dbReference type="Proteomes" id="UP000285625">
    <property type="component" value="Unassembled WGS sequence"/>
</dbReference>
<protein>
    <submittedName>
        <fullName evidence="3">Phosphatase PAP2 family protein</fullName>
    </submittedName>
</protein>
<evidence type="ECO:0000313" key="3">
    <source>
        <dbReference type="EMBL" id="RIO46560.1"/>
    </source>
</evidence>
<keyword evidence="1" id="KW-0812">Transmembrane</keyword>